<dbReference type="PANTHER" id="PTHR37538">
    <property type="entry name" value="BTB DOMAIN-CONTAINING PROTEIN"/>
    <property type="match status" value="1"/>
</dbReference>
<dbReference type="PANTHER" id="PTHR37538:SF1">
    <property type="entry name" value="BTB DOMAIN-CONTAINING PROTEIN"/>
    <property type="match status" value="1"/>
</dbReference>
<reference evidence="2" key="1">
    <citation type="submission" date="2019-04" db="EMBL/GenBank/DDBJ databases">
        <title>Friends and foes A comparative genomics study of 23 Aspergillus species from section Flavi.</title>
        <authorList>
            <consortium name="DOE Joint Genome Institute"/>
            <person name="Kjaerbolling I."/>
            <person name="Vesth T."/>
            <person name="Frisvad J.C."/>
            <person name="Nybo J.L."/>
            <person name="Theobald S."/>
            <person name="Kildgaard S."/>
            <person name="Isbrandt T."/>
            <person name="Kuo A."/>
            <person name="Sato A."/>
            <person name="Lyhne E.K."/>
            <person name="Kogle M.E."/>
            <person name="Wiebenga A."/>
            <person name="Kun R.S."/>
            <person name="Lubbers R.J."/>
            <person name="Makela M.R."/>
            <person name="Barry K."/>
            <person name="Chovatia M."/>
            <person name="Clum A."/>
            <person name="Daum C."/>
            <person name="Haridas S."/>
            <person name="He G."/>
            <person name="LaButti K."/>
            <person name="Lipzen A."/>
            <person name="Mondo S."/>
            <person name="Riley R."/>
            <person name="Salamov A."/>
            <person name="Simmons B.A."/>
            <person name="Magnuson J.K."/>
            <person name="Henrissat B."/>
            <person name="Mortensen U.H."/>
            <person name="Larsen T.O."/>
            <person name="Devries R.P."/>
            <person name="Grigoriev I.V."/>
            <person name="Machida M."/>
            <person name="Baker S.E."/>
            <person name="Andersen M.R."/>
        </authorList>
    </citation>
    <scope>NUCLEOTIDE SEQUENCE [LARGE SCALE GENOMIC DNA]</scope>
    <source>
        <strain evidence="2">CBS 121.62</strain>
    </source>
</reference>
<dbReference type="AlphaFoldDB" id="A0A5N6GHR4"/>
<protein>
    <recommendedName>
        <fullName evidence="3">BTB domain-containing protein</fullName>
    </recommendedName>
</protein>
<dbReference type="EMBL" id="ML734798">
    <property type="protein sequence ID" value="KAB8240023.1"/>
    <property type="molecule type" value="Genomic_DNA"/>
</dbReference>
<dbReference type="Proteomes" id="UP000325434">
    <property type="component" value="Unassembled WGS sequence"/>
</dbReference>
<name>A0A5N6GHR4_ASPFL</name>
<evidence type="ECO:0000256" key="1">
    <source>
        <dbReference type="SAM" id="MobiDB-lite"/>
    </source>
</evidence>
<organism evidence="2">
    <name type="scientific">Aspergillus flavus</name>
    <dbReference type="NCBI Taxonomy" id="5059"/>
    <lineage>
        <taxon>Eukaryota</taxon>
        <taxon>Fungi</taxon>
        <taxon>Dikarya</taxon>
        <taxon>Ascomycota</taxon>
        <taxon>Pezizomycotina</taxon>
        <taxon>Eurotiomycetes</taxon>
        <taxon>Eurotiomycetidae</taxon>
        <taxon>Eurotiales</taxon>
        <taxon>Aspergillaceae</taxon>
        <taxon>Aspergillus</taxon>
        <taxon>Aspergillus subgen. Circumdati</taxon>
    </lineage>
</organism>
<evidence type="ECO:0000313" key="2">
    <source>
        <dbReference type="EMBL" id="KAB8240023.1"/>
    </source>
</evidence>
<accession>A0A5N6GHR4</accession>
<sequence>MAKKGKRVVKSTPGKPPVYEPEQAAGCEDEPEAGPATEATVRPGPVSEPDIEEYPQPEDCPYEGYAVTVLIGPGEKQYTIPRSLIDKFPALLPSSLASKLSSSKRKGICQNNQPPTIRLPDVDEDVGHTLMHYLYTGGFQTLRPPSACDIPKRTKEYTRSVLAYRTALNYGLKPLEDHAKRYMEIFDRYVHIFDIIRLSRKEFPNIINYPWYSDYPTAKVLAAFDVEDGIFLREEYFERFGEAPEFDRFLGKVMALAYSKKISAMRSGRVRGKGTGLRIKPEFEGYRRPAFGNGSQSCMTGDAGFEYLQHSPISMITPDSNFGEDSTGEQTPSTSQTGLKGHQCPNWQTHLLDEKFYKNCNACRTRILQMFVDLVP</sequence>
<evidence type="ECO:0008006" key="3">
    <source>
        <dbReference type="Google" id="ProtNLM"/>
    </source>
</evidence>
<feature type="region of interest" description="Disordered" evidence="1">
    <location>
        <begin position="318"/>
        <end position="342"/>
    </location>
</feature>
<feature type="compositionally biased region" description="Polar residues" evidence="1">
    <location>
        <begin position="318"/>
        <end position="338"/>
    </location>
</feature>
<dbReference type="VEuPathDB" id="FungiDB:F9C07_2103759"/>
<feature type="region of interest" description="Disordered" evidence="1">
    <location>
        <begin position="1"/>
        <end position="58"/>
    </location>
</feature>
<gene>
    <name evidence="2" type="ORF">BDV35DRAFT_399019</name>
</gene>
<proteinExistence type="predicted"/>